<accession>A2FWP6</accession>
<protein>
    <submittedName>
        <fullName evidence="1">Uncharacterized protein</fullName>
    </submittedName>
</protein>
<proteinExistence type="predicted"/>
<evidence type="ECO:0000313" key="2">
    <source>
        <dbReference type="Proteomes" id="UP000001542"/>
    </source>
</evidence>
<organism evidence="1 2">
    <name type="scientific">Trichomonas vaginalis (strain ATCC PRA-98 / G3)</name>
    <dbReference type="NCBI Taxonomy" id="412133"/>
    <lineage>
        <taxon>Eukaryota</taxon>
        <taxon>Metamonada</taxon>
        <taxon>Parabasalia</taxon>
        <taxon>Trichomonadida</taxon>
        <taxon>Trichomonadidae</taxon>
        <taxon>Trichomonas</taxon>
    </lineage>
</organism>
<dbReference type="InParanoid" id="A2FWP6"/>
<gene>
    <name evidence="1" type="ORF">TVAG_495110</name>
</gene>
<dbReference type="AlphaFoldDB" id="A2FWP6"/>
<name>A2FWP6_TRIV3</name>
<reference evidence="1" key="2">
    <citation type="journal article" date="2007" name="Science">
        <title>Draft genome sequence of the sexually transmitted pathogen Trichomonas vaginalis.</title>
        <authorList>
            <person name="Carlton J.M."/>
            <person name="Hirt R.P."/>
            <person name="Silva J.C."/>
            <person name="Delcher A.L."/>
            <person name="Schatz M."/>
            <person name="Zhao Q."/>
            <person name="Wortman J.R."/>
            <person name="Bidwell S.L."/>
            <person name="Alsmark U.C.M."/>
            <person name="Besteiro S."/>
            <person name="Sicheritz-Ponten T."/>
            <person name="Noel C.J."/>
            <person name="Dacks J.B."/>
            <person name="Foster P.G."/>
            <person name="Simillion C."/>
            <person name="Van de Peer Y."/>
            <person name="Miranda-Saavedra D."/>
            <person name="Barton G.J."/>
            <person name="Westrop G.D."/>
            <person name="Mueller S."/>
            <person name="Dessi D."/>
            <person name="Fiori P.L."/>
            <person name="Ren Q."/>
            <person name="Paulsen I."/>
            <person name="Zhang H."/>
            <person name="Bastida-Corcuera F.D."/>
            <person name="Simoes-Barbosa A."/>
            <person name="Brown M.T."/>
            <person name="Hayes R.D."/>
            <person name="Mukherjee M."/>
            <person name="Okumura C.Y."/>
            <person name="Schneider R."/>
            <person name="Smith A.J."/>
            <person name="Vanacova S."/>
            <person name="Villalvazo M."/>
            <person name="Haas B.J."/>
            <person name="Pertea M."/>
            <person name="Feldblyum T.V."/>
            <person name="Utterback T.R."/>
            <person name="Shu C.L."/>
            <person name="Osoegawa K."/>
            <person name="de Jong P.J."/>
            <person name="Hrdy I."/>
            <person name="Horvathova L."/>
            <person name="Zubacova Z."/>
            <person name="Dolezal P."/>
            <person name="Malik S.B."/>
            <person name="Logsdon J.M. Jr."/>
            <person name="Henze K."/>
            <person name="Gupta A."/>
            <person name="Wang C.C."/>
            <person name="Dunne R.L."/>
            <person name="Upcroft J.A."/>
            <person name="Upcroft P."/>
            <person name="White O."/>
            <person name="Salzberg S.L."/>
            <person name="Tang P."/>
            <person name="Chiu C.-H."/>
            <person name="Lee Y.-S."/>
            <person name="Embley T.M."/>
            <person name="Coombs G.H."/>
            <person name="Mottram J.C."/>
            <person name="Tachezy J."/>
            <person name="Fraser-Liggett C.M."/>
            <person name="Johnson P.J."/>
        </authorList>
    </citation>
    <scope>NUCLEOTIDE SEQUENCE [LARGE SCALE GENOMIC DNA]</scope>
    <source>
        <strain evidence="1">G3</strain>
    </source>
</reference>
<dbReference type="KEGG" id="tva:4748361"/>
<keyword evidence="2" id="KW-1185">Reference proteome</keyword>
<dbReference type="EMBL" id="DS114090">
    <property type="protein sequence ID" value="EAX90674.1"/>
    <property type="molecule type" value="Genomic_DNA"/>
</dbReference>
<dbReference type="VEuPathDB" id="TrichDB:TVAG_495110"/>
<dbReference type="Proteomes" id="UP000001542">
    <property type="component" value="Unassembled WGS sequence"/>
</dbReference>
<dbReference type="VEuPathDB" id="TrichDB:TVAGG3_0250730"/>
<evidence type="ECO:0000313" key="1">
    <source>
        <dbReference type="EMBL" id="EAX90674.1"/>
    </source>
</evidence>
<reference evidence="1" key="1">
    <citation type="submission" date="2006-10" db="EMBL/GenBank/DDBJ databases">
        <authorList>
            <person name="Amadeo P."/>
            <person name="Zhao Q."/>
            <person name="Wortman J."/>
            <person name="Fraser-Liggett C."/>
            <person name="Carlton J."/>
        </authorList>
    </citation>
    <scope>NUCLEOTIDE SEQUENCE</scope>
    <source>
        <strain evidence="1">G3</strain>
    </source>
</reference>
<dbReference type="RefSeq" id="XP_001303604.1">
    <property type="nucleotide sequence ID" value="XM_001303603.1"/>
</dbReference>
<sequence length="91" mass="10584">MIRDWENFDKYYPDREVLQPIALSYLSAKHGIGIMPDDLPPDESTPAVIPTGIFTQKELFAYEHQRNNRLFALPYHVFSEEVEAPENDKNC</sequence>